<dbReference type="Gene3D" id="3.90.180.10">
    <property type="entry name" value="Medium-chain alcohol dehydrogenases, catalytic domain"/>
    <property type="match status" value="1"/>
</dbReference>
<feature type="region of interest" description="Disordered" evidence="1">
    <location>
        <begin position="94"/>
        <end position="136"/>
    </location>
</feature>
<dbReference type="RefSeq" id="WP_184582362.1">
    <property type="nucleotide sequence ID" value="NZ_JACHJT010000001.1"/>
</dbReference>
<dbReference type="Proteomes" id="UP000523007">
    <property type="component" value="Unassembled WGS sequence"/>
</dbReference>
<name>A0A7W7W561_9ACTN</name>
<sequence length="136" mass="13315">MLAWTTTPDTPGGLTFAPALDPVPLPHEVLVCVEAIAPNPGDLAGLADAPAGTVPAWDGSGVVLEPAADGTGPTAGERVLFLGLSGGWAQRRAVPRAMTAAAPRTSPSSTSPPFPSPPPAPCVPCGGSAPCSADGS</sequence>
<evidence type="ECO:0000259" key="2">
    <source>
        <dbReference type="Pfam" id="PF08240"/>
    </source>
</evidence>
<comment type="caution">
    <text evidence="3">The sequence shown here is derived from an EMBL/GenBank/DDBJ whole genome shotgun (WGS) entry which is preliminary data.</text>
</comment>
<feature type="domain" description="Alcohol dehydrogenase-like N-terminal" evidence="2">
    <location>
        <begin position="26"/>
        <end position="103"/>
    </location>
</feature>
<dbReference type="Pfam" id="PF08240">
    <property type="entry name" value="ADH_N"/>
    <property type="match status" value="1"/>
</dbReference>
<dbReference type="InterPro" id="IPR013154">
    <property type="entry name" value="ADH-like_N"/>
</dbReference>
<feature type="compositionally biased region" description="Low complexity" evidence="1">
    <location>
        <begin position="123"/>
        <end position="136"/>
    </location>
</feature>
<evidence type="ECO:0000313" key="4">
    <source>
        <dbReference type="Proteomes" id="UP000523007"/>
    </source>
</evidence>
<organism evidence="3 4">
    <name type="scientific">Lipingzhangella halophila</name>
    <dbReference type="NCBI Taxonomy" id="1783352"/>
    <lineage>
        <taxon>Bacteria</taxon>
        <taxon>Bacillati</taxon>
        <taxon>Actinomycetota</taxon>
        <taxon>Actinomycetes</taxon>
        <taxon>Streptosporangiales</taxon>
        <taxon>Nocardiopsidaceae</taxon>
        <taxon>Lipingzhangella</taxon>
    </lineage>
</organism>
<feature type="compositionally biased region" description="Low complexity" evidence="1">
    <location>
        <begin position="95"/>
        <end position="109"/>
    </location>
</feature>
<dbReference type="InterPro" id="IPR011032">
    <property type="entry name" value="GroES-like_sf"/>
</dbReference>
<dbReference type="SUPFAM" id="SSF50129">
    <property type="entry name" value="GroES-like"/>
    <property type="match status" value="1"/>
</dbReference>
<feature type="compositionally biased region" description="Pro residues" evidence="1">
    <location>
        <begin position="110"/>
        <end position="122"/>
    </location>
</feature>
<evidence type="ECO:0000313" key="3">
    <source>
        <dbReference type="EMBL" id="MBB4934363.1"/>
    </source>
</evidence>
<dbReference type="AlphaFoldDB" id="A0A7W7W561"/>
<protein>
    <submittedName>
        <fullName evidence="3">NADPH:quinone reductase-like Zn-dependent oxidoreductase</fullName>
    </submittedName>
</protein>
<keyword evidence="4" id="KW-1185">Reference proteome</keyword>
<dbReference type="EMBL" id="JACHJT010000001">
    <property type="protein sequence ID" value="MBB4934363.1"/>
    <property type="molecule type" value="Genomic_DNA"/>
</dbReference>
<accession>A0A7W7W561</accession>
<reference evidence="3 4" key="1">
    <citation type="submission" date="2020-08" db="EMBL/GenBank/DDBJ databases">
        <title>Sequencing the genomes of 1000 actinobacteria strains.</title>
        <authorList>
            <person name="Klenk H.-P."/>
        </authorList>
    </citation>
    <scope>NUCLEOTIDE SEQUENCE [LARGE SCALE GENOMIC DNA]</scope>
    <source>
        <strain evidence="3 4">DSM 102030</strain>
    </source>
</reference>
<evidence type="ECO:0000256" key="1">
    <source>
        <dbReference type="SAM" id="MobiDB-lite"/>
    </source>
</evidence>
<proteinExistence type="predicted"/>
<gene>
    <name evidence="3" type="ORF">F4561_005183</name>
</gene>